<evidence type="ECO:0000313" key="5">
    <source>
        <dbReference type="EMBL" id="USS92152.1"/>
    </source>
</evidence>
<evidence type="ECO:0000256" key="3">
    <source>
        <dbReference type="ARBA" id="ARBA00023002"/>
    </source>
</evidence>
<reference evidence="5" key="1">
    <citation type="submission" date="2022-05" db="EMBL/GenBank/DDBJ databases">
        <authorList>
            <person name="Oliphant S.A."/>
            <person name="Watson-Haigh N.S."/>
            <person name="Sumby K.M."/>
            <person name="Gardner J.M."/>
            <person name="Jiranek V."/>
        </authorList>
    </citation>
    <scope>NUCLEOTIDE SEQUENCE</scope>
    <source>
        <strain evidence="5">KI3_B9</strain>
    </source>
</reference>
<evidence type="ECO:0000256" key="2">
    <source>
        <dbReference type="ARBA" id="ARBA00022857"/>
    </source>
</evidence>
<dbReference type="PANTHER" id="PTHR43827:SF3">
    <property type="entry name" value="NADP-DEPENDENT OXIDOREDUCTASE DOMAIN-CONTAINING PROTEIN"/>
    <property type="match status" value="1"/>
</dbReference>
<dbReference type="PANTHER" id="PTHR43827">
    <property type="entry name" value="2,5-DIKETO-D-GLUCONIC ACID REDUCTASE"/>
    <property type="match status" value="1"/>
</dbReference>
<dbReference type="SUPFAM" id="SSF51430">
    <property type="entry name" value="NAD(P)-linked oxidoreductase"/>
    <property type="match status" value="1"/>
</dbReference>
<dbReference type="InterPro" id="IPR036812">
    <property type="entry name" value="NAD(P)_OxRdtase_dom_sf"/>
</dbReference>
<organism evidence="5 6">
    <name type="scientific">Fructobacillus americanaquae</name>
    <dbReference type="NCBI Taxonomy" id="2940302"/>
    <lineage>
        <taxon>Bacteria</taxon>
        <taxon>Bacillati</taxon>
        <taxon>Bacillota</taxon>
        <taxon>Bacilli</taxon>
        <taxon>Lactobacillales</taxon>
        <taxon>Lactobacillaceae</taxon>
        <taxon>Fructobacillus</taxon>
    </lineage>
</organism>
<evidence type="ECO:0000259" key="4">
    <source>
        <dbReference type="Pfam" id="PF00248"/>
    </source>
</evidence>
<keyword evidence="6" id="KW-1185">Reference proteome</keyword>
<dbReference type="EMBL" id="CP097122">
    <property type="protein sequence ID" value="USS92152.1"/>
    <property type="molecule type" value="Genomic_DNA"/>
</dbReference>
<gene>
    <name evidence="5" type="ORF">M3M36_00615</name>
</gene>
<evidence type="ECO:0000256" key="1">
    <source>
        <dbReference type="ARBA" id="ARBA00007905"/>
    </source>
</evidence>
<dbReference type="InterPro" id="IPR023210">
    <property type="entry name" value="NADP_OxRdtase_dom"/>
</dbReference>
<name>A0ABY5C068_9LACO</name>
<keyword evidence="3" id="KW-0560">Oxidoreductase</keyword>
<dbReference type="PROSITE" id="PS00063">
    <property type="entry name" value="ALDOKETO_REDUCTASE_3"/>
    <property type="match status" value="1"/>
</dbReference>
<dbReference type="Pfam" id="PF00248">
    <property type="entry name" value="Aldo_ket_red"/>
    <property type="match status" value="1"/>
</dbReference>
<proteinExistence type="inferred from homology"/>
<evidence type="ECO:0000313" key="6">
    <source>
        <dbReference type="Proteomes" id="UP001056093"/>
    </source>
</evidence>
<comment type="similarity">
    <text evidence="1">Belongs to the aldo/keto reductase family.</text>
</comment>
<dbReference type="RefSeq" id="WP_252773953.1">
    <property type="nucleotide sequence ID" value="NZ_CP097122.1"/>
</dbReference>
<dbReference type="InterPro" id="IPR018170">
    <property type="entry name" value="Aldo/ket_reductase_CS"/>
</dbReference>
<dbReference type="Proteomes" id="UP001056093">
    <property type="component" value="Chromosome"/>
</dbReference>
<keyword evidence="2" id="KW-0521">NADP</keyword>
<accession>A0ABY5C068</accession>
<protein>
    <submittedName>
        <fullName evidence="5">Aldo/keto reductase</fullName>
    </submittedName>
</protein>
<dbReference type="Gene3D" id="3.20.20.100">
    <property type="entry name" value="NADP-dependent oxidoreductase domain"/>
    <property type="match status" value="1"/>
</dbReference>
<feature type="domain" description="NADP-dependent oxidoreductase" evidence="4">
    <location>
        <begin position="2"/>
        <end position="60"/>
    </location>
</feature>
<dbReference type="InterPro" id="IPR020471">
    <property type="entry name" value="AKR"/>
</dbReference>
<sequence length="83" mass="9817">MQKIGKKYNKTVGQVVLRWLIQRNIVVLAKSVHEERIRENFDVFDFNLSEEDMDLIKGLDKKESALFDHNDPVFVERLTGWLI</sequence>